<feature type="non-terminal residue" evidence="2">
    <location>
        <position position="222"/>
    </location>
</feature>
<sequence>DSCIYVVYGISCFSRMPSECIDVYPATVNCFRDWMGDWHALSAGPSISGGSQDMVISMNSKRQRRPSVRLGEIGGRQSADSYKKRREMWEEKQVKGLQEDHSKGSLLQVPWGFSKPSTELVVSGGSGSGKRLPKPQHSGNENHHPHGRVESTIELQRQEKPNSLLAREEHQTAMLEGVMNIASKKMQLDFRAASKRTRYGSTIKAGGTRNSSAVRNPGKSTQ</sequence>
<feature type="compositionally biased region" description="Basic and acidic residues" evidence="1">
    <location>
        <begin position="140"/>
        <end position="158"/>
    </location>
</feature>
<feature type="region of interest" description="Disordered" evidence="1">
    <location>
        <begin position="118"/>
        <end position="158"/>
    </location>
</feature>
<reference evidence="2 3" key="1">
    <citation type="journal article" date="2021" name="Nat. Plants">
        <title>The Taxus genome provides insights into paclitaxel biosynthesis.</title>
        <authorList>
            <person name="Xiong X."/>
            <person name="Gou J."/>
            <person name="Liao Q."/>
            <person name="Li Y."/>
            <person name="Zhou Q."/>
            <person name="Bi G."/>
            <person name="Li C."/>
            <person name="Du R."/>
            <person name="Wang X."/>
            <person name="Sun T."/>
            <person name="Guo L."/>
            <person name="Liang H."/>
            <person name="Lu P."/>
            <person name="Wu Y."/>
            <person name="Zhang Z."/>
            <person name="Ro D.K."/>
            <person name="Shang Y."/>
            <person name="Huang S."/>
            <person name="Yan J."/>
        </authorList>
    </citation>
    <scope>NUCLEOTIDE SEQUENCE [LARGE SCALE GENOMIC DNA]</scope>
    <source>
        <strain evidence="2">Ta-2019</strain>
    </source>
</reference>
<dbReference type="Proteomes" id="UP000824469">
    <property type="component" value="Unassembled WGS sequence"/>
</dbReference>
<gene>
    <name evidence="2" type="ORF">KI387_003473</name>
</gene>
<organism evidence="2 3">
    <name type="scientific">Taxus chinensis</name>
    <name type="common">Chinese yew</name>
    <name type="synonym">Taxus wallichiana var. chinensis</name>
    <dbReference type="NCBI Taxonomy" id="29808"/>
    <lineage>
        <taxon>Eukaryota</taxon>
        <taxon>Viridiplantae</taxon>
        <taxon>Streptophyta</taxon>
        <taxon>Embryophyta</taxon>
        <taxon>Tracheophyta</taxon>
        <taxon>Spermatophyta</taxon>
        <taxon>Pinopsida</taxon>
        <taxon>Pinidae</taxon>
        <taxon>Conifers II</taxon>
        <taxon>Cupressales</taxon>
        <taxon>Taxaceae</taxon>
        <taxon>Taxus</taxon>
    </lineage>
</organism>
<keyword evidence="3" id="KW-1185">Reference proteome</keyword>
<name>A0AA38H2P2_TAXCH</name>
<feature type="compositionally biased region" description="Polar residues" evidence="1">
    <location>
        <begin position="208"/>
        <end position="222"/>
    </location>
</feature>
<feature type="region of interest" description="Disordered" evidence="1">
    <location>
        <begin position="200"/>
        <end position="222"/>
    </location>
</feature>
<evidence type="ECO:0000313" key="2">
    <source>
        <dbReference type="EMBL" id="KAH9331365.1"/>
    </source>
</evidence>
<accession>A0AA38H2P2</accession>
<comment type="caution">
    <text evidence="2">The sequence shown here is derived from an EMBL/GenBank/DDBJ whole genome shotgun (WGS) entry which is preliminary data.</text>
</comment>
<dbReference type="AlphaFoldDB" id="A0AA38H2P2"/>
<evidence type="ECO:0000313" key="3">
    <source>
        <dbReference type="Proteomes" id="UP000824469"/>
    </source>
</evidence>
<protein>
    <submittedName>
        <fullName evidence="2">Uncharacterized protein</fullName>
    </submittedName>
</protein>
<feature type="non-terminal residue" evidence="2">
    <location>
        <position position="1"/>
    </location>
</feature>
<dbReference type="EMBL" id="JAHRHJ020000001">
    <property type="protein sequence ID" value="KAH9331365.1"/>
    <property type="molecule type" value="Genomic_DNA"/>
</dbReference>
<proteinExistence type="predicted"/>
<evidence type="ECO:0000256" key="1">
    <source>
        <dbReference type="SAM" id="MobiDB-lite"/>
    </source>
</evidence>